<dbReference type="Pfam" id="PF07719">
    <property type="entry name" value="TPR_2"/>
    <property type="match status" value="1"/>
</dbReference>
<evidence type="ECO:0000313" key="4">
    <source>
        <dbReference type="EMBL" id="MFD2233360.1"/>
    </source>
</evidence>
<dbReference type="Gene3D" id="1.25.40.10">
    <property type="entry name" value="Tetratricopeptide repeat domain"/>
    <property type="match status" value="2"/>
</dbReference>
<accession>A0ABW5C7S5</accession>
<dbReference type="EMBL" id="JBHUIY010000008">
    <property type="protein sequence ID" value="MFD2233360.1"/>
    <property type="molecule type" value="Genomic_DNA"/>
</dbReference>
<dbReference type="PROSITE" id="PS50005">
    <property type="entry name" value="TPR"/>
    <property type="match status" value="1"/>
</dbReference>
<organism evidence="4 5">
    <name type="scientific">Phaeospirillum tilakii</name>
    <dbReference type="NCBI Taxonomy" id="741673"/>
    <lineage>
        <taxon>Bacteria</taxon>
        <taxon>Pseudomonadati</taxon>
        <taxon>Pseudomonadota</taxon>
        <taxon>Alphaproteobacteria</taxon>
        <taxon>Rhodospirillales</taxon>
        <taxon>Rhodospirillaceae</taxon>
        <taxon>Phaeospirillum</taxon>
    </lineage>
</organism>
<keyword evidence="2 3" id="KW-0802">TPR repeat</keyword>
<dbReference type="PANTHER" id="PTHR45586">
    <property type="entry name" value="TPR REPEAT-CONTAINING PROTEIN PA4667"/>
    <property type="match status" value="1"/>
</dbReference>
<comment type="caution">
    <text evidence="4">The sequence shown here is derived from an EMBL/GenBank/DDBJ whole genome shotgun (WGS) entry which is preliminary data.</text>
</comment>
<dbReference type="Gene3D" id="3.40.50.2000">
    <property type="entry name" value="Glycogen Phosphorylase B"/>
    <property type="match status" value="1"/>
</dbReference>
<dbReference type="InterPro" id="IPR019734">
    <property type="entry name" value="TPR_rpt"/>
</dbReference>
<proteinExistence type="predicted"/>
<protein>
    <submittedName>
        <fullName evidence="4">Tetratricopeptide repeat protein</fullName>
    </submittedName>
</protein>
<dbReference type="InterPro" id="IPR011990">
    <property type="entry name" value="TPR-like_helical_dom_sf"/>
</dbReference>
<dbReference type="SUPFAM" id="SSF53756">
    <property type="entry name" value="UDP-Glycosyltransferase/glycogen phosphorylase"/>
    <property type="match status" value="2"/>
</dbReference>
<dbReference type="SUPFAM" id="SSF48452">
    <property type="entry name" value="TPR-like"/>
    <property type="match status" value="2"/>
</dbReference>
<keyword evidence="1" id="KW-0677">Repeat</keyword>
<dbReference type="PANTHER" id="PTHR45586:SF1">
    <property type="entry name" value="LIPOPOLYSACCHARIDE ASSEMBLY PROTEIN B"/>
    <property type="match status" value="1"/>
</dbReference>
<evidence type="ECO:0000256" key="1">
    <source>
        <dbReference type="ARBA" id="ARBA00022737"/>
    </source>
</evidence>
<name>A0ABW5C7S5_9PROT</name>
<dbReference type="Proteomes" id="UP001597296">
    <property type="component" value="Unassembled WGS sequence"/>
</dbReference>
<dbReference type="SMART" id="SM00028">
    <property type="entry name" value="TPR"/>
    <property type="match status" value="6"/>
</dbReference>
<sequence>MTDETGPETGTDTDVTLAEAIGTEAERAELACREGDEAGALDALARLARLAPDRIGAALAAARLHRRAGRLRLALSLCLDLLARHPDDIEIRQEVAECLDLAGCDEAARDLHRRLLREQPEKAASWCGLGRLLLREGHLAAAEACLRRALALDPADLPALEGVGRLLGRLGEARMAGDLLRDALCVAARPAPIQTALAGVLLAEGRAAEALAWLDRALAHDPAEAEARALRAELHQRAGRRDAAWEDAAWARRLAPPPPPPFDAVEPWQGEPVEGLTLWLYPEGSPARTLRLLRVLPVLAEQGIAAVLPLPPPLRPLLGEPPAGVRFEADPAATALPPGARVAALPDLPRLLGLDPLPPPLPLTPPPRPQPPLARPFGTRLAVGLAWGGDDPAAAPPPEAWLDLALVAGVALFGLEPAVAGITDPTLIGDLAQDCADAADLAARLAQLDLVIGPPSLASELAATLGRPVWQIVPAGADPCWGETGETTPLYPSMRLFRAEPGLPPPLERIAAALAEAAAGPAAETVGPSDPFDPDATLATGRLLAQAGRRAAAAICFRRALTRRADPAIAAELADTLRALGRPEAAATVLEPALAAAPESAPCRQALALVRRDQGRLDDALALLDGLATDTPGRNQTLAETLLAAGRVEEGLARFGRDRPLPPEPRWDGGPPEGRGLVVVADGDAIETVLLARYLPLAAARGGLVTLVAPAELAGLLDGLAGLEAVRPPGPAGADEAGALHARLSDLPRLLGGPDGVLAPPTLPYLPPPPAARRRDGRLRVGLAWGGVPRRAACPLEPLLCLAAEPAVTLVALAGNGPAAAELAAAGATLLVETAGPAGTAGLAARLAEVDLVIGGDRLETHLAAAMGLPVWLIPPATPNWRWPWRHEDSPWYPSARLFPRRPDEGWRETVARIGAALRVVASSSAQTTRFRLTSSRGPL</sequence>
<dbReference type="RefSeq" id="WP_377315137.1">
    <property type="nucleotide sequence ID" value="NZ_JBHUIY010000008.1"/>
</dbReference>
<dbReference type="InterPro" id="IPR013105">
    <property type="entry name" value="TPR_2"/>
</dbReference>
<reference evidence="5" key="1">
    <citation type="journal article" date="2019" name="Int. J. Syst. Evol. Microbiol.">
        <title>The Global Catalogue of Microorganisms (GCM) 10K type strain sequencing project: providing services to taxonomists for standard genome sequencing and annotation.</title>
        <authorList>
            <consortium name="The Broad Institute Genomics Platform"/>
            <consortium name="The Broad Institute Genome Sequencing Center for Infectious Disease"/>
            <person name="Wu L."/>
            <person name="Ma J."/>
        </authorList>
    </citation>
    <scope>NUCLEOTIDE SEQUENCE [LARGE SCALE GENOMIC DNA]</scope>
    <source>
        <strain evidence="5">KCTC 15012</strain>
    </source>
</reference>
<evidence type="ECO:0000256" key="2">
    <source>
        <dbReference type="ARBA" id="ARBA00022803"/>
    </source>
</evidence>
<evidence type="ECO:0000313" key="5">
    <source>
        <dbReference type="Proteomes" id="UP001597296"/>
    </source>
</evidence>
<dbReference type="InterPro" id="IPR051012">
    <property type="entry name" value="CellSynth/LPSAsmb/PSIAsmb"/>
</dbReference>
<feature type="repeat" description="TPR" evidence="3">
    <location>
        <begin position="123"/>
        <end position="156"/>
    </location>
</feature>
<keyword evidence="5" id="KW-1185">Reference proteome</keyword>
<evidence type="ECO:0000256" key="3">
    <source>
        <dbReference type="PROSITE-ProRule" id="PRU00339"/>
    </source>
</evidence>
<dbReference type="Pfam" id="PF14559">
    <property type="entry name" value="TPR_19"/>
    <property type="match status" value="1"/>
</dbReference>
<gene>
    <name evidence="4" type="ORF">ACFSNB_06055</name>
</gene>